<name>U2YJX0_9SPHN</name>
<feature type="transmembrane region" description="Helical" evidence="9">
    <location>
        <begin position="93"/>
        <end position="110"/>
    </location>
</feature>
<evidence type="ECO:0000256" key="5">
    <source>
        <dbReference type="ARBA" id="ARBA00022692"/>
    </source>
</evidence>
<keyword evidence="7 9" id="KW-0472">Membrane</keyword>
<evidence type="ECO:0000256" key="7">
    <source>
        <dbReference type="ARBA" id="ARBA00023136"/>
    </source>
</evidence>
<evidence type="ECO:0000256" key="6">
    <source>
        <dbReference type="ARBA" id="ARBA00022989"/>
    </source>
</evidence>
<dbReference type="EMBL" id="BASZ01000004">
    <property type="protein sequence ID" value="GAD48770.1"/>
    <property type="molecule type" value="Genomic_DNA"/>
</dbReference>
<keyword evidence="4" id="KW-0997">Cell inner membrane</keyword>
<gene>
    <name evidence="10" type="ORF">NT2_04_01820</name>
</gene>
<keyword evidence="2" id="KW-0813">Transport</keyword>
<evidence type="ECO:0000256" key="1">
    <source>
        <dbReference type="ARBA" id="ARBA00004429"/>
    </source>
</evidence>
<dbReference type="PANTHER" id="PTHR30574">
    <property type="entry name" value="INNER MEMBRANE PROTEIN YEDE"/>
    <property type="match status" value="1"/>
</dbReference>
<comment type="caution">
    <text evidence="10">The sequence shown here is derived from an EMBL/GenBank/DDBJ whole genome shotgun (WGS) entry which is preliminary data.</text>
</comment>
<keyword evidence="11" id="KW-1185">Reference proteome</keyword>
<evidence type="ECO:0008006" key="12">
    <source>
        <dbReference type="Google" id="ProtNLM"/>
    </source>
</evidence>
<protein>
    <recommendedName>
        <fullName evidence="12">Sulphur transport domain-containing protein</fullName>
    </recommendedName>
</protein>
<feature type="transmembrane region" description="Helical" evidence="9">
    <location>
        <begin position="130"/>
        <end position="150"/>
    </location>
</feature>
<comment type="subcellular location">
    <subcellularLocation>
        <location evidence="1">Cell inner membrane</location>
        <topology evidence="1">Multi-pass membrane protein</topology>
    </subcellularLocation>
</comment>
<feature type="transmembrane region" description="Helical" evidence="9">
    <location>
        <begin position="20"/>
        <end position="43"/>
    </location>
</feature>
<sequence length="154" mass="14849">MTLAPAWSTLPGFPGADPAAGLAGGALIGLAAALVLIGLGRIAGVSGLAARAFGLADDGPPRGMAVLFILGLPLGAGLVYALTGLGLGAVADWPYLLVAGVLVGLGTRLGSGCTSGHGVCGIGRLSARSIVATIVFICTGMVTVAVLDMLKVAG</sequence>
<keyword evidence="5 9" id="KW-0812">Transmembrane</keyword>
<dbReference type="InterPro" id="IPR007272">
    <property type="entry name" value="Sulf_transp_TsuA/YedE"/>
</dbReference>
<evidence type="ECO:0000256" key="8">
    <source>
        <dbReference type="ARBA" id="ARBA00035655"/>
    </source>
</evidence>
<organism evidence="10 11">
    <name type="scientific">Caenibius tardaugens NBRC 16725</name>
    <dbReference type="NCBI Taxonomy" id="1219035"/>
    <lineage>
        <taxon>Bacteria</taxon>
        <taxon>Pseudomonadati</taxon>
        <taxon>Pseudomonadota</taxon>
        <taxon>Alphaproteobacteria</taxon>
        <taxon>Sphingomonadales</taxon>
        <taxon>Erythrobacteraceae</taxon>
        <taxon>Caenibius</taxon>
    </lineage>
</organism>
<proteinExistence type="inferred from homology"/>
<evidence type="ECO:0000256" key="2">
    <source>
        <dbReference type="ARBA" id="ARBA00022448"/>
    </source>
</evidence>
<dbReference type="Proteomes" id="UP000016568">
    <property type="component" value="Unassembled WGS sequence"/>
</dbReference>
<evidence type="ECO:0000256" key="4">
    <source>
        <dbReference type="ARBA" id="ARBA00022519"/>
    </source>
</evidence>
<dbReference type="RefSeq" id="WP_021689677.1">
    <property type="nucleotide sequence ID" value="NZ_BASZ01000004.1"/>
</dbReference>
<dbReference type="AlphaFoldDB" id="U2YJX0"/>
<evidence type="ECO:0000256" key="3">
    <source>
        <dbReference type="ARBA" id="ARBA00022475"/>
    </source>
</evidence>
<evidence type="ECO:0000313" key="11">
    <source>
        <dbReference type="Proteomes" id="UP000016568"/>
    </source>
</evidence>
<keyword evidence="6 9" id="KW-1133">Transmembrane helix</keyword>
<dbReference type="eggNOG" id="COG2391">
    <property type="taxonomic scope" value="Bacteria"/>
</dbReference>
<dbReference type="PANTHER" id="PTHR30574:SF1">
    <property type="entry name" value="SULPHUR TRANSPORT DOMAIN-CONTAINING PROTEIN"/>
    <property type="match status" value="1"/>
</dbReference>
<reference evidence="10 11" key="1">
    <citation type="submission" date="2013-09" db="EMBL/GenBank/DDBJ databases">
        <title>Whole genome shotgun sequence of Novosphingobium tardaugens NBRC 16725.</title>
        <authorList>
            <person name="Isaki S."/>
            <person name="Hosoyama A."/>
            <person name="Tsuchikane K."/>
            <person name="Katsumata H."/>
            <person name="Ando Y."/>
            <person name="Yamazaki S."/>
            <person name="Fujita N."/>
        </authorList>
    </citation>
    <scope>NUCLEOTIDE SEQUENCE [LARGE SCALE GENOMIC DNA]</scope>
    <source>
        <strain evidence="10 11">NBRC 16725</strain>
    </source>
</reference>
<evidence type="ECO:0000313" key="10">
    <source>
        <dbReference type="EMBL" id="GAD48770.1"/>
    </source>
</evidence>
<dbReference type="KEGG" id="ntd:EGO55_09375"/>
<dbReference type="GO" id="GO:0005886">
    <property type="term" value="C:plasma membrane"/>
    <property type="evidence" value="ECO:0007669"/>
    <property type="project" value="UniProtKB-SubCell"/>
</dbReference>
<comment type="similarity">
    <text evidence="8">Belongs to the TsuA/YedE (TC 9.B.102) family.</text>
</comment>
<keyword evidence="3" id="KW-1003">Cell membrane</keyword>
<accession>U2YJX0</accession>
<evidence type="ECO:0000256" key="9">
    <source>
        <dbReference type="SAM" id="Phobius"/>
    </source>
</evidence>
<dbReference type="OrthoDB" id="9814020at2"/>
<feature type="transmembrane region" description="Helical" evidence="9">
    <location>
        <begin position="64"/>
        <end position="87"/>
    </location>
</feature>